<protein>
    <submittedName>
        <fullName evidence="1">Uncharacterized protein</fullName>
    </submittedName>
</protein>
<dbReference type="Proteomes" id="UP001159179">
    <property type="component" value="Unassembled WGS sequence"/>
</dbReference>
<dbReference type="EMBL" id="JAROYP010000021">
    <property type="protein sequence ID" value="MDH5163951.1"/>
    <property type="molecule type" value="Genomic_DNA"/>
</dbReference>
<comment type="caution">
    <text evidence="1">The sequence shown here is derived from an EMBL/GenBank/DDBJ whole genome shotgun (WGS) entry which is preliminary data.</text>
</comment>
<accession>A0AAW6T515</accession>
<proteinExistence type="predicted"/>
<dbReference type="AlphaFoldDB" id="A0AAW6T515"/>
<name>A0AAW6T515_9BACI</name>
<evidence type="ECO:0000313" key="2">
    <source>
        <dbReference type="Proteomes" id="UP001159179"/>
    </source>
</evidence>
<organism evidence="1 2">
    <name type="scientific">Heyndrickxia oleronia</name>
    <dbReference type="NCBI Taxonomy" id="38875"/>
    <lineage>
        <taxon>Bacteria</taxon>
        <taxon>Bacillati</taxon>
        <taxon>Bacillota</taxon>
        <taxon>Bacilli</taxon>
        <taxon>Bacillales</taxon>
        <taxon>Bacillaceae</taxon>
        <taxon>Heyndrickxia</taxon>
    </lineage>
</organism>
<evidence type="ECO:0000313" key="1">
    <source>
        <dbReference type="EMBL" id="MDH5163951.1"/>
    </source>
</evidence>
<gene>
    <name evidence="1" type="ORF">P5X88_23730</name>
</gene>
<reference evidence="1" key="1">
    <citation type="submission" date="2023-03" db="EMBL/GenBank/DDBJ databases">
        <title>Bacterial isolates from washroom surfaces on a university campus.</title>
        <authorList>
            <person name="Holman D.B."/>
            <person name="Gzyl K.E."/>
            <person name="Taheri A.E."/>
        </authorList>
    </citation>
    <scope>NUCLEOTIDE SEQUENCE</scope>
    <source>
        <strain evidence="1">RD03</strain>
    </source>
</reference>
<dbReference type="RefSeq" id="WP_280618619.1">
    <property type="nucleotide sequence ID" value="NZ_JAROYP010000021.1"/>
</dbReference>
<sequence length="42" mass="4825">MKRRILVFLLVISTLSNLHITLIGHNEGDVEDIHSVDVEKRI</sequence>